<organism evidence="1 2">
    <name type="scientific">Methylocella tundrae</name>
    <dbReference type="NCBI Taxonomy" id="227605"/>
    <lineage>
        <taxon>Bacteria</taxon>
        <taxon>Pseudomonadati</taxon>
        <taxon>Pseudomonadota</taxon>
        <taxon>Alphaproteobacteria</taxon>
        <taxon>Hyphomicrobiales</taxon>
        <taxon>Beijerinckiaceae</taxon>
        <taxon>Methylocella</taxon>
    </lineage>
</organism>
<sequence length="56" mass="6207">MPAGRQCHNVGYVSPRDCSRANDWVFPADGQNIITIAPRREPGEAAAWRTRGLPFP</sequence>
<evidence type="ECO:0000313" key="2">
    <source>
        <dbReference type="Proteomes" id="UP000294360"/>
    </source>
</evidence>
<reference evidence="1 2" key="1">
    <citation type="submission" date="2019-03" db="EMBL/GenBank/DDBJ databases">
        <authorList>
            <person name="Kox A.R. M."/>
        </authorList>
    </citation>
    <scope>NUCLEOTIDE SEQUENCE [LARGE SCALE GENOMIC DNA]</scope>
    <source>
        <strain evidence="1">MTUNDRAET4 annotated genome</strain>
    </source>
</reference>
<evidence type="ECO:0000313" key="1">
    <source>
        <dbReference type="EMBL" id="VFU09149.1"/>
    </source>
</evidence>
<protein>
    <submittedName>
        <fullName evidence="1">Uncharacterized protein</fullName>
    </submittedName>
</protein>
<dbReference type="KEGG" id="mtun:MTUNDRAET4_2256"/>
<dbReference type="Proteomes" id="UP000294360">
    <property type="component" value="Chromosome"/>
</dbReference>
<accession>A0A4U8Z1H2</accession>
<dbReference type="AlphaFoldDB" id="A0A4U8Z1H2"/>
<proteinExistence type="predicted"/>
<name>A0A4U8Z1H2_METTU</name>
<dbReference type="EMBL" id="LR536450">
    <property type="protein sequence ID" value="VFU09149.1"/>
    <property type="molecule type" value="Genomic_DNA"/>
</dbReference>
<gene>
    <name evidence="1" type="ORF">MTUNDRAET4_2256</name>
</gene>